<dbReference type="EMBL" id="JARTCD010000243">
    <property type="protein sequence ID" value="KAJ8651372.1"/>
    <property type="molecule type" value="Genomic_DNA"/>
</dbReference>
<sequence length="374" mass="42280">MDTIIEDAILFGRIVVEQFGVEVEEVSDWDPDGLEDLFQKLPALVVLSIQGVLDVDYLDRVSQYCPSLKCLKYNAPPHDVIQWPYKWDTSLEQGIQELYFGDGYYGDFTEHMNENIIRASKTLKYLNVQHSLFEYEPAMIPLPPETTFPYLVHLSGAPEYDDVLRLLLSIIPRAPHLEVIKLDDPFIEWEDTAPIDMMAACIHLTNTNVIMEETHQDVNAMKRFLNTHIQKGHHSPLRSLAIGIWTEECAQELLPLLSQLPLVEDLHLAVDYESPLATIIDAITANNAIKQLKISVTICDVIDEPIFGRLQHAHSLSSLAIDVDHLSPMAALSILEVTQLVHLQIPFKGLDDSTIDILRTQFPNVKTLPSPFAL</sequence>
<proteinExistence type="predicted"/>
<dbReference type="Proteomes" id="UP001234581">
    <property type="component" value="Unassembled WGS sequence"/>
</dbReference>
<dbReference type="RefSeq" id="XP_058336287.1">
    <property type="nucleotide sequence ID" value="XM_058492948.1"/>
</dbReference>
<evidence type="ECO:0000313" key="1">
    <source>
        <dbReference type="EMBL" id="KAJ8651372.1"/>
    </source>
</evidence>
<dbReference type="AlphaFoldDB" id="A0AAD7UPW7"/>
<name>A0AAD7UPW7_9FUNG</name>
<comment type="caution">
    <text evidence="1">The sequence shown here is derived from an EMBL/GenBank/DDBJ whole genome shotgun (WGS) entry which is preliminary data.</text>
</comment>
<dbReference type="GeneID" id="83220400"/>
<dbReference type="SUPFAM" id="SSF52047">
    <property type="entry name" value="RNI-like"/>
    <property type="match status" value="1"/>
</dbReference>
<dbReference type="InterPro" id="IPR032675">
    <property type="entry name" value="LRR_dom_sf"/>
</dbReference>
<gene>
    <name evidence="1" type="ORF">O0I10_013108</name>
</gene>
<evidence type="ECO:0008006" key="3">
    <source>
        <dbReference type="Google" id="ProtNLM"/>
    </source>
</evidence>
<keyword evidence="2" id="KW-1185">Reference proteome</keyword>
<accession>A0AAD7UPW7</accession>
<dbReference type="Gene3D" id="3.80.10.10">
    <property type="entry name" value="Ribonuclease Inhibitor"/>
    <property type="match status" value="1"/>
</dbReference>
<protein>
    <recommendedName>
        <fullName evidence="3">F-box domain-containing protein</fullName>
    </recommendedName>
</protein>
<evidence type="ECO:0000313" key="2">
    <source>
        <dbReference type="Proteomes" id="UP001234581"/>
    </source>
</evidence>
<reference evidence="1 2" key="1">
    <citation type="submission" date="2023-03" db="EMBL/GenBank/DDBJ databases">
        <title>Genome sequence of Lichtheimia ornata CBS 291.66.</title>
        <authorList>
            <person name="Mohabir J.T."/>
            <person name="Shea T.P."/>
            <person name="Kurbessoian T."/>
            <person name="Berby B."/>
            <person name="Fontaine J."/>
            <person name="Livny J."/>
            <person name="Gnirke A."/>
            <person name="Stajich J.E."/>
            <person name="Cuomo C.A."/>
        </authorList>
    </citation>
    <scope>NUCLEOTIDE SEQUENCE [LARGE SCALE GENOMIC DNA]</scope>
    <source>
        <strain evidence="1">CBS 291.66</strain>
    </source>
</reference>
<organism evidence="1 2">
    <name type="scientific">Lichtheimia ornata</name>
    <dbReference type="NCBI Taxonomy" id="688661"/>
    <lineage>
        <taxon>Eukaryota</taxon>
        <taxon>Fungi</taxon>
        <taxon>Fungi incertae sedis</taxon>
        <taxon>Mucoromycota</taxon>
        <taxon>Mucoromycotina</taxon>
        <taxon>Mucoromycetes</taxon>
        <taxon>Mucorales</taxon>
        <taxon>Lichtheimiaceae</taxon>
        <taxon>Lichtheimia</taxon>
    </lineage>
</organism>